<accession>A0AAV4RDZ9</accession>
<dbReference type="AlphaFoldDB" id="A0AAV4RDZ9"/>
<name>A0AAV4RDZ9_CAEEX</name>
<evidence type="ECO:0000313" key="2">
    <source>
        <dbReference type="Proteomes" id="UP001054945"/>
    </source>
</evidence>
<organism evidence="1 2">
    <name type="scientific">Caerostris extrusa</name>
    <name type="common">Bark spider</name>
    <name type="synonym">Caerostris bankana</name>
    <dbReference type="NCBI Taxonomy" id="172846"/>
    <lineage>
        <taxon>Eukaryota</taxon>
        <taxon>Metazoa</taxon>
        <taxon>Ecdysozoa</taxon>
        <taxon>Arthropoda</taxon>
        <taxon>Chelicerata</taxon>
        <taxon>Arachnida</taxon>
        <taxon>Araneae</taxon>
        <taxon>Araneomorphae</taxon>
        <taxon>Entelegynae</taxon>
        <taxon>Araneoidea</taxon>
        <taxon>Araneidae</taxon>
        <taxon>Caerostris</taxon>
    </lineage>
</organism>
<reference evidence="1 2" key="1">
    <citation type="submission" date="2021-06" db="EMBL/GenBank/DDBJ databases">
        <title>Caerostris extrusa draft genome.</title>
        <authorList>
            <person name="Kono N."/>
            <person name="Arakawa K."/>
        </authorList>
    </citation>
    <scope>NUCLEOTIDE SEQUENCE [LARGE SCALE GENOMIC DNA]</scope>
</reference>
<dbReference type="Proteomes" id="UP001054945">
    <property type="component" value="Unassembled WGS sequence"/>
</dbReference>
<evidence type="ECO:0000313" key="1">
    <source>
        <dbReference type="EMBL" id="GIY19567.1"/>
    </source>
</evidence>
<gene>
    <name evidence="1" type="ORF">CEXT_490381</name>
</gene>
<protein>
    <submittedName>
        <fullName evidence="1">Uncharacterized protein</fullName>
    </submittedName>
</protein>
<comment type="caution">
    <text evidence="1">The sequence shown here is derived from an EMBL/GenBank/DDBJ whole genome shotgun (WGS) entry which is preliminary data.</text>
</comment>
<keyword evidence="2" id="KW-1185">Reference proteome</keyword>
<proteinExistence type="predicted"/>
<dbReference type="EMBL" id="BPLR01007774">
    <property type="protein sequence ID" value="GIY19567.1"/>
    <property type="molecule type" value="Genomic_DNA"/>
</dbReference>
<sequence length="113" mass="13405">MKRREPHFFKECTTVVLIENPTVLTVARKDLQPPEETTVIFRSFHLKLKKNFKPLRRKSFSSRIVGHTVLNMLKIQPTLLLHSKRDLQEDSHMMVKAFFDLKEFATNLILWEV</sequence>